<feature type="transmembrane region" description="Helical" evidence="1">
    <location>
        <begin position="265"/>
        <end position="285"/>
    </location>
</feature>
<feature type="transmembrane region" description="Helical" evidence="1">
    <location>
        <begin position="20"/>
        <end position="38"/>
    </location>
</feature>
<keyword evidence="1" id="KW-0472">Membrane</keyword>
<dbReference type="Proteomes" id="UP001180825">
    <property type="component" value="Unassembled WGS sequence"/>
</dbReference>
<comment type="caution">
    <text evidence="2">The sequence shown here is derived from an EMBL/GenBank/DDBJ whole genome shotgun (WGS) entry which is preliminary data.</text>
</comment>
<dbReference type="EMBL" id="JAVDXV010000009">
    <property type="protein sequence ID" value="MDR7335064.1"/>
    <property type="molecule type" value="Genomic_DNA"/>
</dbReference>
<feature type="transmembrane region" description="Helical" evidence="1">
    <location>
        <begin position="50"/>
        <end position="75"/>
    </location>
</feature>
<dbReference type="RefSeq" id="WP_310331899.1">
    <property type="nucleotide sequence ID" value="NZ_JAVDXV010000009.1"/>
</dbReference>
<feature type="transmembrane region" description="Helical" evidence="1">
    <location>
        <begin position="113"/>
        <end position="137"/>
    </location>
</feature>
<sequence length="291" mass="30952">MNNHIPTLLLREWMQHKRGWLIAAFAPPLLFLALLPFGQIHGMPTEKVPLGLISLGMVLISTGVVYAICLLVALFQLPGLARRDTQDRSIEFWLSLPGRPSESVAATVLAHGWLAPLGGALVGAAFGIPIAMSVLAAKGGMALPLSVDWAEVVAAALPLLVRGLVGTVPLLLWLAPLIFVLMASSAWLKRLGVPLVLVGTGVTVGVLHKVYAIDWPLKALEALDDRIGQTLLHSPDSLKNALMTDGHSLWAWAAQDLGSTLAELVSLQFVGWMAIAAAAFALVVMKRSRGG</sequence>
<accession>A0ABU2ACZ1</accession>
<keyword evidence="1" id="KW-0812">Transmembrane</keyword>
<organism evidence="2 3">
    <name type="scientific">Roseateles asaccharophilus</name>
    <dbReference type="NCBI Taxonomy" id="582607"/>
    <lineage>
        <taxon>Bacteria</taxon>
        <taxon>Pseudomonadati</taxon>
        <taxon>Pseudomonadota</taxon>
        <taxon>Betaproteobacteria</taxon>
        <taxon>Burkholderiales</taxon>
        <taxon>Sphaerotilaceae</taxon>
        <taxon>Roseateles</taxon>
    </lineage>
</organism>
<evidence type="ECO:0000313" key="3">
    <source>
        <dbReference type="Proteomes" id="UP001180825"/>
    </source>
</evidence>
<evidence type="ECO:0000313" key="2">
    <source>
        <dbReference type="EMBL" id="MDR7335064.1"/>
    </source>
</evidence>
<keyword evidence="1" id="KW-1133">Transmembrane helix</keyword>
<feature type="transmembrane region" description="Helical" evidence="1">
    <location>
        <begin position="195"/>
        <end position="213"/>
    </location>
</feature>
<evidence type="ECO:0000256" key="1">
    <source>
        <dbReference type="SAM" id="Phobius"/>
    </source>
</evidence>
<name>A0ABU2ACZ1_9BURK</name>
<gene>
    <name evidence="2" type="ORF">J2X21_004229</name>
</gene>
<evidence type="ECO:0008006" key="4">
    <source>
        <dbReference type="Google" id="ProtNLM"/>
    </source>
</evidence>
<keyword evidence="3" id="KW-1185">Reference proteome</keyword>
<reference evidence="2 3" key="1">
    <citation type="submission" date="2023-07" db="EMBL/GenBank/DDBJ databases">
        <title>Sorghum-associated microbial communities from plants grown in Nebraska, USA.</title>
        <authorList>
            <person name="Schachtman D."/>
        </authorList>
    </citation>
    <scope>NUCLEOTIDE SEQUENCE [LARGE SCALE GENOMIC DNA]</scope>
    <source>
        <strain evidence="2 3">BE316</strain>
    </source>
</reference>
<protein>
    <recommendedName>
        <fullName evidence="4">ABC transporter permease</fullName>
    </recommendedName>
</protein>
<proteinExistence type="predicted"/>